<accession>A0A0W0EZC1</accession>
<sequence>MANDEEIDTEALQAQIDLSMSFMHGLVSSWIKSGSKQQPTRDNRNSRLENELKESVKRPPRLGVGAPVADPSVASTREAARLVGQLVGKRKNRTDDAESLKKKKSRPDDDDDEEESRTGAIKKKKREDPFATKKGAESFTAKKLPFSTATSSITGTQKSTVPSEKDSTDDTSLDFKENRKATSLQLHNSQSPKNDEQNGPKDSTLSSDTMANNQPVALPRSPSSNRKPTTPASLLNVPLLNLDGPVGGSSSGEEDEDHNQPQSPSKKKRKRRKRKKNKQNGSAQPGTGTP</sequence>
<feature type="compositionally biased region" description="Basic and acidic residues" evidence="1">
    <location>
        <begin position="126"/>
        <end position="136"/>
    </location>
</feature>
<feature type="compositionally biased region" description="Basic residues" evidence="1">
    <location>
        <begin position="265"/>
        <end position="278"/>
    </location>
</feature>
<comment type="caution">
    <text evidence="2">The sequence shown here is derived from an EMBL/GenBank/DDBJ whole genome shotgun (WGS) entry which is preliminary data.</text>
</comment>
<dbReference type="Proteomes" id="UP000054988">
    <property type="component" value="Unassembled WGS sequence"/>
</dbReference>
<feature type="compositionally biased region" description="Polar residues" evidence="1">
    <location>
        <begin position="279"/>
        <end position="290"/>
    </location>
</feature>
<reference evidence="2 3" key="1">
    <citation type="submission" date="2015-12" db="EMBL/GenBank/DDBJ databases">
        <title>Draft genome sequence of Moniliophthora roreri, the causal agent of frosty pod rot of cacao.</title>
        <authorList>
            <person name="Aime M.C."/>
            <person name="Diaz-Valderrama J.R."/>
            <person name="Kijpornyongpan T."/>
            <person name="Phillips-Mora W."/>
        </authorList>
    </citation>
    <scope>NUCLEOTIDE SEQUENCE [LARGE SCALE GENOMIC DNA]</scope>
    <source>
        <strain evidence="2 3">MCA 2952</strain>
    </source>
</reference>
<feature type="compositionally biased region" description="Basic and acidic residues" evidence="1">
    <location>
        <begin position="39"/>
        <end position="57"/>
    </location>
</feature>
<evidence type="ECO:0000313" key="3">
    <source>
        <dbReference type="Proteomes" id="UP000054988"/>
    </source>
</evidence>
<feature type="compositionally biased region" description="Basic and acidic residues" evidence="1">
    <location>
        <begin position="163"/>
        <end position="180"/>
    </location>
</feature>
<evidence type="ECO:0000256" key="1">
    <source>
        <dbReference type="SAM" id="MobiDB-lite"/>
    </source>
</evidence>
<feature type="compositionally biased region" description="Polar residues" evidence="1">
    <location>
        <begin position="147"/>
        <end position="162"/>
    </location>
</feature>
<feature type="region of interest" description="Disordered" evidence="1">
    <location>
        <begin position="31"/>
        <end position="290"/>
    </location>
</feature>
<gene>
    <name evidence="2" type="ORF">WG66_18003</name>
</gene>
<feature type="compositionally biased region" description="Polar residues" evidence="1">
    <location>
        <begin position="181"/>
        <end position="192"/>
    </location>
</feature>
<dbReference type="AlphaFoldDB" id="A0A0W0EZC1"/>
<organism evidence="2 3">
    <name type="scientific">Moniliophthora roreri</name>
    <name type="common">Frosty pod rot fungus</name>
    <name type="synonym">Monilia roreri</name>
    <dbReference type="NCBI Taxonomy" id="221103"/>
    <lineage>
        <taxon>Eukaryota</taxon>
        <taxon>Fungi</taxon>
        <taxon>Dikarya</taxon>
        <taxon>Basidiomycota</taxon>
        <taxon>Agaricomycotina</taxon>
        <taxon>Agaricomycetes</taxon>
        <taxon>Agaricomycetidae</taxon>
        <taxon>Agaricales</taxon>
        <taxon>Marasmiineae</taxon>
        <taxon>Marasmiaceae</taxon>
        <taxon>Moniliophthora</taxon>
    </lineage>
</organism>
<protein>
    <submittedName>
        <fullName evidence="2">Uncharacterized protein</fullName>
    </submittedName>
</protein>
<dbReference type="eggNOG" id="ENOG502SVKV">
    <property type="taxonomic scope" value="Eukaryota"/>
</dbReference>
<feature type="compositionally biased region" description="Polar residues" evidence="1">
    <location>
        <begin position="200"/>
        <end position="233"/>
    </location>
</feature>
<dbReference type="EMBL" id="LATX01002433">
    <property type="protein sequence ID" value="KTB29403.1"/>
    <property type="molecule type" value="Genomic_DNA"/>
</dbReference>
<name>A0A0W0EZC1_MONRR</name>
<proteinExistence type="predicted"/>
<evidence type="ECO:0000313" key="2">
    <source>
        <dbReference type="EMBL" id="KTB29403.1"/>
    </source>
</evidence>